<keyword evidence="8 11" id="KW-0067">ATP-binding</keyword>
<dbReference type="GO" id="GO:0050661">
    <property type="term" value="F:NADP binding"/>
    <property type="evidence" value="ECO:0007669"/>
    <property type="project" value="TreeGrafter"/>
</dbReference>
<proteinExistence type="inferred from homology"/>
<dbReference type="UniPathway" id="UPA00053">
    <property type="reaction ID" value="UER00088"/>
</dbReference>
<dbReference type="InterPro" id="IPR031322">
    <property type="entry name" value="Shikimate/glucono_kinase"/>
</dbReference>
<organism evidence="13 14">
    <name type="scientific">Enorma massiliensis</name>
    <dbReference type="NCBI Taxonomy" id="1472761"/>
    <lineage>
        <taxon>Bacteria</taxon>
        <taxon>Bacillati</taxon>
        <taxon>Actinomycetota</taxon>
        <taxon>Coriobacteriia</taxon>
        <taxon>Coriobacteriales</taxon>
        <taxon>Coriobacteriaceae</taxon>
        <taxon>Enorma</taxon>
    </lineage>
</organism>
<feature type="domain" description="Shikimate dehydrogenase substrate binding N-terminal" evidence="12">
    <location>
        <begin position="13"/>
        <end position="88"/>
    </location>
</feature>
<feature type="binding site" evidence="11">
    <location>
        <begin position="269"/>
        <end position="274"/>
    </location>
    <ligand>
        <name>ATP</name>
        <dbReference type="ChEBI" id="CHEBI:30616"/>
    </ligand>
</feature>
<dbReference type="eggNOG" id="COG0169">
    <property type="taxonomic scope" value="Bacteria"/>
</dbReference>
<dbReference type="InterPro" id="IPR013708">
    <property type="entry name" value="Shikimate_DH-bd_N"/>
</dbReference>
<evidence type="ECO:0000259" key="12">
    <source>
        <dbReference type="Pfam" id="PF08501"/>
    </source>
</evidence>
<feature type="binding site" evidence="11">
    <location>
        <position position="370"/>
    </location>
    <ligand>
        <name>ATP</name>
        <dbReference type="ChEBI" id="CHEBI:30616"/>
    </ligand>
</feature>
<dbReference type="InterPro" id="IPR000623">
    <property type="entry name" value="Shikimate_kinase/TSH1"/>
</dbReference>
<dbReference type="InterPro" id="IPR027417">
    <property type="entry name" value="P-loop_NTPase"/>
</dbReference>
<comment type="caution">
    <text evidence="13">The sequence shown here is derived from an EMBL/GenBank/DDBJ whole genome shotgun (WGS) entry which is preliminary data.</text>
</comment>
<comment type="catalytic activity">
    <reaction evidence="10 11">
        <text>shikimate + ATP = 3-phosphoshikimate + ADP + H(+)</text>
        <dbReference type="Rhea" id="RHEA:13121"/>
        <dbReference type="ChEBI" id="CHEBI:15378"/>
        <dbReference type="ChEBI" id="CHEBI:30616"/>
        <dbReference type="ChEBI" id="CHEBI:36208"/>
        <dbReference type="ChEBI" id="CHEBI:145989"/>
        <dbReference type="ChEBI" id="CHEBI:456216"/>
        <dbReference type="EC" id="2.7.1.71"/>
    </reaction>
</comment>
<dbReference type="HAMAP" id="MF_00109">
    <property type="entry name" value="Shikimate_kinase"/>
    <property type="match status" value="1"/>
</dbReference>
<keyword evidence="9 11" id="KW-0057">Aromatic amino acid biosynthesis</keyword>
<dbReference type="SUPFAM" id="SSF51735">
    <property type="entry name" value="NAD(P)-binding Rossmann-fold domains"/>
    <property type="match status" value="1"/>
</dbReference>
<dbReference type="GO" id="GO:0009423">
    <property type="term" value="P:chorismate biosynthetic process"/>
    <property type="evidence" value="ECO:0007669"/>
    <property type="project" value="UniProtKB-UniRule"/>
</dbReference>
<comment type="cofactor">
    <cofactor evidence="11">
        <name>Mg(2+)</name>
        <dbReference type="ChEBI" id="CHEBI:18420"/>
    </cofactor>
    <text evidence="11">Binds 1 Mg(2+) ion per subunit.</text>
</comment>
<comment type="subcellular location">
    <subcellularLocation>
        <location evidence="11">Cytoplasm</location>
    </subcellularLocation>
</comment>
<dbReference type="SUPFAM" id="SSF53223">
    <property type="entry name" value="Aminoacid dehydrogenase-like, N-terminal domain"/>
    <property type="match status" value="1"/>
</dbReference>
<sequence length="421" mass="45675">MAYGCEDTPRYGLLGRTLGHTYSPRIYELLAGITGYERFEREPGEVEQFLREDAWQGLNVTIPYKRAVMPYLDELSESARRLGNANTIVRLSDGRLRGDNTDYFGFKTLVQSLGVDLAGKRALVFGGHGGAGTTCMAVLADLGMEPIAVGRTGEVTYEDLPRFADAALAVNATPAGMYPSCPGAPCTLDALPHLEAVVDIVYNPARTGLMMEAEHRGIPVAGGLLMLVAQAAGSLHDFTGEDYSAERIAAVTNELGYEMQNIALIGMPGAGKTRVGQRIAQRLGREHIDLDWALEERLGCSCSTFITERGEAAFRREETALLGKVARRGGIVLSCGGGVVTRAENYPLLHQNSRIVMLDRPLGELSSKGRPVSQRDGVQKLAEERMPRYRSWADVVVTSRESADATARAAIAQLVRESQQV</sequence>
<evidence type="ECO:0000256" key="6">
    <source>
        <dbReference type="ARBA" id="ARBA00022741"/>
    </source>
</evidence>
<evidence type="ECO:0000256" key="3">
    <source>
        <dbReference type="ARBA" id="ARBA00012154"/>
    </source>
</evidence>
<evidence type="ECO:0000256" key="9">
    <source>
        <dbReference type="ARBA" id="ARBA00023141"/>
    </source>
</evidence>
<evidence type="ECO:0000313" key="13">
    <source>
        <dbReference type="EMBL" id="OUN44399.1"/>
    </source>
</evidence>
<accession>A0A1Y3UDG5</accession>
<dbReference type="PANTHER" id="PTHR21089">
    <property type="entry name" value="SHIKIMATE DEHYDROGENASE"/>
    <property type="match status" value="1"/>
</dbReference>
<dbReference type="PRINTS" id="PR01100">
    <property type="entry name" value="SHIKIMTKNASE"/>
</dbReference>
<dbReference type="InterPro" id="IPR022893">
    <property type="entry name" value="Shikimate_DH_fam"/>
</dbReference>
<dbReference type="Gene3D" id="3.40.50.10860">
    <property type="entry name" value="Leucine Dehydrogenase, chain A, domain 1"/>
    <property type="match status" value="1"/>
</dbReference>
<dbReference type="Gene3D" id="3.40.50.720">
    <property type="entry name" value="NAD(P)-binding Rossmann-like Domain"/>
    <property type="match status" value="1"/>
</dbReference>
<evidence type="ECO:0000256" key="7">
    <source>
        <dbReference type="ARBA" id="ARBA00022777"/>
    </source>
</evidence>
<dbReference type="Proteomes" id="UP000196560">
    <property type="component" value="Unassembled WGS sequence"/>
</dbReference>
<gene>
    <name evidence="11" type="primary">aroK</name>
    <name evidence="13" type="ORF">B5G21_00100</name>
</gene>
<reference evidence="14" key="1">
    <citation type="submission" date="2017-04" db="EMBL/GenBank/DDBJ databases">
        <title>Function of individual gut microbiota members based on whole genome sequencing of pure cultures obtained from chicken caecum.</title>
        <authorList>
            <person name="Medvecky M."/>
            <person name="Cejkova D."/>
            <person name="Polansky O."/>
            <person name="Karasova D."/>
            <person name="Kubasova T."/>
            <person name="Cizek A."/>
            <person name="Rychlik I."/>
        </authorList>
    </citation>
    <scope>NUCLEOTIDE SEQUENCE [LARGE SCALE GENOMIC DNA]</scope>
    <source>
        <strain evidence="14">An70</strain>
    </source>
</reference>
<dbReference type="GO" id="GO:0000287">
    <property type="term" value="F:magnesium ion binding"/>
    <property type="evidence" value="ECO:0007669"/>
    <property type="project" value="UniProtKB-UniRule"/>
</dbReference>
<keyword evidence="11" id="KW-0460">Magnesium</keyword>
<dbReference type="SUPFAM" id="SSF52540">
    <property type="entry name" value="P-loop containing nucleoside triphosphate hydrolases"/>
    <property type="match status" value="1"/>
</dbReference>
<dbReference type="AlphaFoldDB" id="A0A1Y3UDG5"/>
<evidence type="ECO:0000256" key="2">
    <source>
        <dbReference type="ARBA" id="ARBA00004871"/>
    </source>
</evidence>
<dbReference type="Gene3D" id="3.40.50.300">
    <property type="entry name" value="P-loop containing nucleotide triphosphate hydrolases"/>
    <property type="match status" value="1"/>
</dbReference>
<dbReference type="InterPro" id="IPR023000">
    <property type="entry name" value="Shikimate_kinase_CS"/>
</dbReference>
<dbReference type="InterPro" id="IPR046346">
    <property type="entry name" value="Aminoacid_DH-like_N_sf"/>
</dbReference>
<dbReference type="RefSeq" id="WP_087185559.1">
    <property type="nucleotide sequence ID" value="NZ_NFHO01000001.1"/>
</dbReference>
<keyword evidence="4 11" id="KW-0028">Amino-acid biosynthesis</keyword>
<keyword evidence="11" id="KW-0963">Cytoplasm</keyword>
<dbReference type="CDD" id="cd00464">
    <property type="entry name" value="SK"/>
    <property type="match status" value="1"/>
</dbReference>
<dbReference type="GO" id="GO:0008652">
    <property type="term" value="P:amino acid biosynthetic process"/>
    <property type="evidence" value="ECO:0007669"/>
    <property type="project" value="UniProtKB-KW"/>
</dbReference>
<dbReference type="PROSITE" id="PS01128">
    <property type="entry name" value="SHIKIMATE_KINASE"/>
    <property type="match status" value="1"/>
</dbReference>
<evidence type="ECO:0000256" key="4">
    <source>
        <dbReference type="ARBA" id="ARBA00022605"/>
    </source>
</evidence>
<dbReference type="GO" id="GO:0004765">
    <property type="term" value="F:shikimate kinase activity"/>
    <property type="evidence" value="ECO:0007669"/>
    <property type="project" value="UniProtKB-UniRule"/>
</dbReference>
<comment type="function">
    <text evidence="11">Catalyzes the specific phosphorylation of the 3-hydroxyl group of shikimic acid using ATP as a cosubstrate.</text>
</comment>
<dbReference type="GO" id="GO:0019632">
    <property type="term" value="P:shikimate metabolic process"/>
    <property type="evidence" value="ECO:0007669"/>
    <property type="project" value="TreeGrafter"/>
</dbReference>
<dbReference type="GO" id="GO:0009073">
    <property type="term" value="P:aromatic amino acid family biosynthetic process"/>
    <property type="evidence" value="ECO:0007669"/>
    <property type="project" value="UniProtKB-KW"/>
</dbReference>
<feature type="binding site" evidence="11">
    <location>
        <position position="337"/>
    </location>
    <ligand>
        <name>substrate</name>
    </ligand>
</feature>
<dbReference type="GO" id="GO:0004764">
    <property type="term" value="F:shikimate 3-dehydrogenase (NADP+) activity"/>
    <property type="evidence" value="ECO:0007669"/>
    <property type="project" value="InterPro"/>
</dbReference>
<dbReference type="EC" id="2.7.1.71" evidence="3 11"/>
<dbReference type="eggNOG" id="COG0703">
    <property type="taxonomic scope" value="Bacteria"/>
</dbReference>
<evidence type="ECO:0000256" key="10">
    <source>
        <dbReference type="ARBA" id="ARBA00048567"/>
    </source>
</evidence>
<name>A0A1Y3UDG5_9ACTN</name>
<feature type="binding site" evidence="11">
    <location>
        <position position="291"/>
    </location>
    <ligand>
        <name>substrate</name>
    </ligand>
</feature>
<keyword evidence="7 11" id="KW-0418">Kinase</keyword>
<dbReference type="PANTHER" id="PTHR21089:SF1">
    <property type="entry name" value="BIFUNCTIONAL 3-DEHYDROQUINATE DEHYDRATASE_SHIKIMATE DEHYDROGENASE, CHLOROPLASTIC"/>
    <property type="match status" value="1"/>
</dbReference>
<dbReference type="CDD" id="cd01065">
    <property type="entry name" value="NAD_bind_Shikimate_DH"/>
    <property type="match status" value="1"/>
</dbReference>
<feature type="binding site" evidence="11">
    <location>
        <position position="385"/>
    </location>
    <ligand>
        <name>substrate</name>
    </ligand>
</feature>
<dbReference type="Pfam" id="PF01202">
    <property type="entry name" value="SKI"/>
    <property type="match status" value="1"/>
</dbReference>
<evidence type="ECO:0000256" key="5">
    <source>
        <dbReference type="ARBA" id="ARBA00022679"/>
    </source>
</evidence>
<feature type="binding site" evidence="11">
    <location>
        <position position="315"/>
    </location>
    <ligand>
        <name>substrate</name>
    </ligand>
</feature>
<feature type="binding site" evidence="11">
    <location>
        <position position="273"/>
    </location>
    <ligand>
        <name>Mg(2+)</name>
        <dbReference type="ChEBI" id="CHEBI:18420"/>
    </ligand>
</feature>
<comment type="subunit">
    <text evidence="11">Monomer.</text>
</comment>
<keyword evidence="5 11" id="KW-0808">Transferase</keyword>
<comment type="pathway">
    <text evidence="2">Metabolic intermediate biosynthesis; chorismate biosynthesis; chorismate from D-erythrose 4-phosphate and phosphoenolpyruvate: step 4/7.</text>
</comment>
<dbReference type="STRING" id="1118060.GCA_000311845_01085"/>
<dbReference type="EMBL" id="NFHO01000001">
    <property type="protein sequence ID" value="OUN44399.1"/>
    <property type="molecule type" value="Genomic_DNA"/>
</dbReference>
<keyword evidence="6 11" id="KW-0547">Nucleotide-binding</keyword>
<comment type="pathway">
    <text evidence="1 11">Metabolic intermediate biosynthesis; chorismate biosynthesis; chorismate from D-erythrose 4-phosphate and phosphoenolpyruvate: step 5/7.</text>
</comment>
<evidence type="ECO:0000256" key="11">
    <source>
        <dbReference type="HAMAP-Rule" id="MF_00109"/>
    </source>
</evidence>
<comment type="similarity">
    <text evidence="11">Belongs to the shikimate kinase family.</text>
</comment>
<keyword evidence="11" id="KW-0479">Metal-binding</keyword>
<protein>
    <recommendedName>
        <fullName evidence="3 11">Shikimate kinase</fullName>
        <shortName evidence="11">SK</shortName>
        <ecNumber evidence="3 11">2.7.1.71</ecNumber>
    </recommendedName>
</protein>
<dbReference type="InterPro" id="IPR036291">
    <property type="entry name" value="NAD(P)-bd_dom_sf"/>
</dbReference>
<evidence type="ECO:0000256" key="1">
    <source>
        <dbReference type="ARBA" id="ARBA00004842"/>
    </source>
</evidence>
<dbReference type="Pfam" id="PF08501">
    <property type="entry name" value="Shikimate_dh_N"/>
    <property type="match status" value="1"/>
</dbReference>
<comment type="caution">
    <text evidence="11">Lacks conserved residue(s) required for the propagation of feature annotation.</text>
</comment>
<dbReference type="GO" id="GO:0005829">
    <property type="term" value="C:cytosol"/>
    <property type="evidence" value="ECO:0007669"/>
    <property type="project" value="TreeGrafter"/>
</dbReference>
<keyword evidence="14" id="KW-1185">Reference proteome</keyword>
<dbReference type="GO" id="GO:0005524">
    <property type="term" value="F:ATP binding"/>
    <property type="evidence" value="ECO:0007669"/>
    <property type="project" value="UniProtKB-UniRule"/>
</dbReference>
<evidence type="ECO:0000313" key="14">
    <source>
        <dbReference type="Proteomes" id="UP000196560"/>
    </source>
</evidence>
<evidence type="ECO:0000256" key="8">
    <source>
        <dbReference type="ARBA" id="ARBA00022840"/>
    </source>
</evidence>